<reference evidence="13 14" key="1">
    <citation type="submission" date="2019-06" db="EMBL/GenBank/DDBJ databases">
        <title>A chromosomal-level reference genome of Carpinus fangiana (Coryloideae, Betulaceae).</title>
        <authorList>
            <person name="Yang X."/>
            <person name="Wang Z."/>
            <person name="Zhang L."/>
            <person name="Hao G."/>
            <person name="Liu J."/>
            <person name="Yang Y."/>
        </authorList>
    </citation>
    <scope>NUCLEOTIDE SEQUENCE [LARGE SCALE GENOMIC DNA]</scope>
    <source>
        <strain evidence="13">Cfa_2016G</strain>
        <tissue evidence="13">Leaf</tissue>
    </source>
</reference>
<evidence type="ECO:0000259" key="12">
    <source>
        <dbReference type="PROSITE" id="PS51204"/>
    </source>
</evidence>
<keyword evidence="2" id="KW-0547">Nucleotide-binding</keyword>
<evidence type="ECO:0000259" key="10">
    <source>
        <dbReference type="PROSITE" id="PS51192"/>
    </source>
</evidence>
<feature type="region of interest" description="Disordered" evidence="9">
    <location>
        <begin position="2459"/>
        <end position="2574"/>
    </location>
</feature>
<dbReference type="PROSITE" id="PS51192">
    <property type="entry name" value="HELICASE_ATP_BIND_1"/>
    <property type="match status" value="1"/>
</dbReference>
<feature type="compositionally biased region" description="Polar residues" evidence="9">
    <location>
        <begin position="1810"/>
        <end position="1836"/>
    </location>
</feature>
<feature type="compositionally biased region" description="Basic and acidic residues" evidence="9">
    <location>
        <begin position="491"/>
        <end position="501"/>
    </location>
</feature>
<feature type="compositionally biased region" description="Pro residues" evidence="9">
    <location>
        <begin position="1710"/>
        <end position="1722"/>
    </location>
</feature>
<evidence type="ECO:0000256" key="9">
    <source>
        <dbReference type="SAM" id="MobiDB-lite"/>
    </source>
</evidence>
<feature type="region of interest" description="Disordered" evidence="9">
    <location>
        <begin position="292"/>
        <end position="312"/>
    </location>
</feature>
<dbReference type="Pfam" id="PF00271">
    <property type="entry name" value="Helicase_C"/>
    <property type="match status" value="1"/>
</dbReference>
<evidence type="ECO:0000256" key="3">
    <source>
        <dbReference type="ARBA" id="ARBA00022801"/>
    </source>
</evidence>
<feature type="region of interest" description="Disordered" evidence="9">
    <location>
        <begin position="2708"/>
        <end position="2736"/>
    </location>
</feature>
<keyword evidence="14" id="KW-1185">Reference proteome</keyword>
<dbReference type="Gene3D" id="3.40.50.300">
    <property type="entry name" value="P-loop containing nucleotide triphosphate hydrolases"/>
    <property type="match status" value="1"/>
</dbReference>
<dbReference type="GO" id="GO:0006355">
    <property type="term" value="P:regulation of DNA-templated transcription"/>
    <property type="evidence" value="ECO:0007669"/>
    <property type="project" value="InterPro"/>
</dbReference>
<dbReference type="InterPro" id="IPR014012">
    <property type="entry name" value="HSA_dom"/>
</dbReference>
<dbReference type="GO" id="GO:0004386">
    <property type="term" value="F:helicase activity"/>
    <property type="evidence" value="ECO:0007669"/>
    <property type="project" value="UniProtKB-KW"/>
</dbReference>
<keyword evidence="6" id="KW-0805">Transcription regulation</keyword>
<feature type="region of interest" description="Disordered" evidence="9">
    <location>
        <begin position="2124"/>
        <end position="2257"/>
    </location>
</feature>
<dbReference type="SMART" id="SM00490">
    <property type="entry name" value="HELICc"/>
    <property type="match status" value="1"/>
</dbReference>
<evidence type="ECO:0000256" key="4">
    <source>
        <dbReference type="ARBA" id="ARBA00022806"/>
    </source>
</evidence>
<feature type="region of interest" description="Disordered" evidence="9">
    <location>
        <begin position="668"/>
        <end position="696"/>
    </location>
</feature>
<dbReference type="Pfam" id="PF00176">
    <property type="entry name" value="SNF2-rel_dom"/>
    <property type="match status" value="1"/>
</dbReference>
<feature type="region of interest" description="Disordered" evidence="9">
    <location>
        <begin position="2807"/>
        <end position="2869"/>
    </location>
</feature>
<dbReference type="InterPro" id="IPR029295">
    <property type="entry name" value="SnAC"/>
</dbReference>
<feature type="compositionally biased region" description="Basic and acidic residues" evidence="9">
    <location>
        <begin position="2637"/>
        <end position="2648"/>
    </location>
</feature>
<evidence type="ECO:0000313" key="14">
    <source>
        <dbReference type="Proteomes" id="UP000327013"/>
    </source>
</evidence>
<dbReference type="SMART" id="SM01314">
    <property type="entry name" value="SnAC"/>
    <property type="match status" value="1"/>
</dbReference>
<sequence>MASSQNVEMEAAKFLHKLIQESKDEPAKLATKLYVILQHMKSSGKEHSMPYQVISRAMETVINQHGLDIEALKLSRLPLTGGNQIGDSASAQFPGSSHAGGVAKDSKVGLADSEVSKVEPYASNRPPIGQSSSGHDYYHGSVAHRSSQSFDHESPSSLDSRSANSQSQERQQRDGKKASAKRKRGDTSLPVEPHDNTQQLDPRNAVVNPRKGKMNKVEPLASLPVKGGERTNFNMVSSSGQMEHFASLSGSMRPMLRTKQEGQHMIEKQLDSANISNSMLRAPNPKYPEEVEVSSASGQQQGGSLPSHDIRGGWNQNKTGVPFEKSQVPRFSSNVVSGNMMAEIPAQHSTAPSLGSSAFGKVQGGMAIASNSYPVVESGFSSPMRFSGSLEHEGGSSNMLADANKVVQSGRQSNVSEMSMLRSAVPRDTGKAPFPHAPTASGMPFKEQQLKQLRAQCLVFLAFRNGLLPKKLHLEIALGNIFPKEGGNTDGPRKELSDHKGKAQSSNEPSSSPDVMMPFGRPNTVRETDILPPVASSTGRLMEADAFPREAESLKMTEDKNSLTSDISVLAEENKHLLAARKLEAETQTQEIAASQACLTMVPQQPGSLNTRVALAVSNPVEDVENGHLQVGRANQASSVMGRSWTGIGGHIEVSRGPMLASSLQRELVPERKDSNPSQFQNLSNSSGPGNQHVDGQLSSFTLKEQWRPILGVGNDHHTTIPMKDANVMSKRVSQEQEEEDRSVSTDSPPSPKYTMSVKWLMEQQKKKHLVEQSWVQKQQKTKQRIATCFDKLKENVSSSEDISAKTKSVIELKKLQLLDLQRRLRSDFLNDFFKPITTEMDRLKSFKKHRHGRRIKQVEKFEQKMKEERQKRIRERQKEFFSEIEVHKERLDDVFKIKRERWKGFNKYVKEFHKRKERIHREKIDRIQREKINLLKINDVEGYLRMVQDAKSDRVKQLLKETEKYLQKLGSKLQEAKTTAGRFEHDMDEIGTESVIEKSETTIENEDESDQAKHYMESNEKYYLMAHSIKETIAEQPLSLQSGKLREYQMNGLRWLLSLYNNHLNGILADEMGLGKTVQVIALICYLMENKNDRGPFLVVVPSSVLPGWESEISAWAPSVHKIVYAGPPEERRRLFKEKIVSQKFNVLLTTYEYLMNKHDRPKLSKLHWHYIIIDEGHRIKNASCKLNADLKHYQSSHRLLLTGTPLQNNLEELWALLNFLLPNIFNSSEDFSQWFNKPFQSNGDNSLDEALLSEEENLLIINRLHQVLRPFVLRRLKHKVENQLPEKIERLIRCEASAYQKLLMKRVEENLGSIGASKARTVHNSVMELRNICNHPYLSQLHAEEVDSLVPKHYLPTMVRLCGKLEMLDRLLPKLKATDHRVLFFSTMTRLLNVMEDYLNMKQYRYLRLDGHTSGGDRGALIDKFNQQGSPYFIFLLSIRAGGVGVNLQAADTVIIFDTDWNPQVDLQAQARAHRIGQKREVLVLRFETVQTVEEQVRAAAEHKLGVANQSITAGFFDNNTSAEDRREYLESLLRESKKEEAAPVLDDDSLNDLIARSESEIDVFESVDKQRKEKEMATWKELVCGQEMDVLDPRPPPPSRLVTDDDLKEFYEAMKIYEVPRDEVVSNVVVKRKSEYLGGLDTQHYGRGKRAREVRSYEEQWTEEEFEKICQVDSPESPKPKEEVIETKSPIDAGTSMVAVVKTELPAPIPLPPPPPTVEPLPLEQSKEITPPSRRGRGRPKRATSDKSPASTVPLASPGPDNVTNLTSGPDSLHGSMNVKVGSETVDHTAAGITPSSQPAIILPSVTPGSELTVASPSVSIQVKGQGRKTQSGAEAPRRRGKKQGLVSPAVPGVVDPDPKLNEQTQSKPMNPSGNEAIAMSGSISDIPTAHAPDSLPGSAALKCITGTDQHSGVGIALNSQSTHPSSVSPVSQSTPPCPSIPTEIKGQSRKTQSGVGAPRRRGRKPATASLAVPNVLAGQNLKPSTNSLDKSGDSEQSKKESNAQEMTNIVQEQACHAPDGVPGQGKESTELSDDLTQSKQITSPSTMQESAARSPGAALGQCQNIDVCEKQSVTMEVSSENSSVKTKISELARSEGKVVSCVPVSNQTVVEVIKIHSSEDGSHPIVSSSNAATPDFGRPADSFPASPMEGVSKTVPNVAAKTQSAPSYSSVAPVSQSITPCPQEPMQVKRQGRKTPARVEAPRRRGRKQAPVVPAVPDGSAGQDPKSGLQSQNRSGDSLGTKTISLRSKQGTDSQELMNVIQAQACEVQSPGGLVGHDPKRKERSANAAQNKQTKLDIGAGTSDKSPLLGRIQTADVNDVARVMKEVFSGTVPSKTRVVESFGSEGRDASKLAASSKILVEMAKPEDKACSALPTMEAAAQAFVEKQSETKADVKVEDANAPVMSETLFPLKTNKGKPQSNSVAGIVEKIEDSGQLSNENLITPSIMESICESPLSAGEKDVDHCQSAPQDGDLAGFARGATSDQVDSSLACPGEVEPPVGINDNPGNKSKSLKESPSSSPIDPIGLVCPTISTKTNDAGDNPGTSPARTNPDDPDIVMSPGMTLSGSGNKTEAFVKVPLRLSNEFNSPEGLRVSPKSDDVGDHLGVTSHILETPDHSGSEVAPDVLETESNSGKKTETAEKESSDIYNFSGSVSDKLDMASVEAKATVCSSKDVEGMETSQRDIDLGAVLGPADTARGYNTVTSDETLSDKGQWDAQHGSSEAQEEPRLETVHSVVPETTNAELGPKDHVGPLPPEMPSSVGDCVDVCNMEVDPSEGLFEKDPASSTVALEVLECPEAEMSDGIDAPQVGGVLPEGNMSETTDRPLSSIVREEKEVDTSNTGPVGSSVLPWRTQNDRTLKLMAK</sequence>
<evidence type="ECO:0000256" key="7">
    <source>
        <dbReference type="ARBA" id="ARBA00023163"/>
    </source>
</evidence>
<name>A0A5N6RE51_9ROSI</name>
<feature type="domain" description="HSA" evidence="12">
    <location>
        <begin position="864"/>
        <end position="938"/>
    </location>
</feature>
<feature type="compositionally biased region" description="Polar residues" evidence="9">
    <location>
        <begin position="676"/>
        <end position="690"/>
    </location>
</feature>
<accession>A0A5N6RE51</accession>
<feature type="region of interest" description="Disordered" evidence="9">
    <location>
        <begin position="2614"/>
        <end position="2648"/>
    </location>
</feature>
<dbReference type="Proteomes" id="UP000327013">
    <property type="component" value="Chromosome 6"/>
</dbReference>
<feature type="compositionally biased region" description="Polar residues" evidence="9">
    <location>
        <begin position="1865"/>
        <end position="1877"/>
    </location>
</feature>
<keyword evidence="4" id="KW-0347">Helicase</keyword>
<feature type="compositionally biased region" description="Polar residues" evidence="9">
    <location>
        <begin position="2232"/>
        <end position="2257"/>
    </location>
</feature>
<feature type="compositionally biased region" description="Low complexity" evidence="9">
    <location>
        <begin position="2167"/>
        <end position="2181"/>
    </location>
</feature>
<dbReference type="GO" id="GO:0016787">
    <property type="term" value="F:hydrolase activity"/>
    <property type="evidence" value="ECO:0007669"/>
    <property type="project" value="UniProtKB-KW"/>
</dbReference>
<dbReference type="InterPro" id="IPR049730">
    <property type="entry name" value="SNF2/RAD54-like_C"/>
</dbReference>
<dbReference type="EMBL" id="CM017326">
    <property type="protein sequence ID" value="KAE8076884.1"/>
    <property type="molecule type" value="Genomic_DNA"/>
</dbReference>
<feature type="compositionally biased region" description="Low complexity" evidence="9">
    <location>
        <begin position="294"/>
        <end position="304"/>
    </location>
</feature>
<dbReference type="InterPro" id="IPR001650">
    <property type="entry name" value="Helicase_C-like"/>
</dbReference>
<dbReference type="FunFam" id="3.40.50.10810:FF:000016">
    <property type="entry name" value="Chromatin structure-remodeling complex protein SYD"/>
    <property type="match status" value="1"/>
</dbReference>
<feature type="domain" description="Helicase ATP-binding" evidence="10">
    <location>
        <begin position="1058"/>
        <end position="1225"/>
    </location>
</feature>
<proteinExistence type="predicted"/>
<keyword evidence="5" id="KW-0067">ATP-binding</keyword>
<feature type="region of interest" description="Disordered" evidence="9">
    <location>
        <begin position="1710"/>
        <end position="2067"/>
    </location>
</feature>
<dbReference type="GO" id="GO:0005524">
    <property type="term" value="F:ATP binding"/>
    <property type="evidence" value="ECO:0007669"/>
    <property type="project" value="UniProtKB-KW"/>
</dbReference>
<dbReference type="InterPro" id="IPR014001">
    <property type="entry name" value="Helicase_ATP-bd"/>
</dbReference>
<dbReference type="GO" id="GO:0042393">
    <property type="term" value="F:histone binding"/>
    <property type="evidence" value="ECO:0007669"/>
    <property type="project" value="InterPro"/>
</dbReference>
<evidence type="ECO:0000256" key="2">
    <source>
        <dbReference type="ARBA" id="ARBA00022741"/>
    </source>
</evidence>
<dbReference type="CDD" id="cd18793">
    <property type="entry name" value="SF2_C_SNF"/>
    <property type="match status" value="1"/>
</dbReference>
<dbReference type="SMART" id="SM00487">
    <property type="entry name" value="DEXDc"/>
    <property type="match status" value="1"/>
</dbReference>
<dbReference type="Pfam" id="PF14619">
    <property type="entry name" value="SnAC"/>
    <property type="match status" value="1"/>
</dbReference>
<dbReference type="GO" id="GO:0005634">
    <property type="term" value="C:nucleus"/>
    <property type="evidence" value="ECO:0007669"/>
    <property type="project" value="UniProtKB-SubCell"/>
</dbReference>
<dbReference type="PROSITE" id="PS51194">
    <property type="entry name" value="HELICASE_CTER"/>
    <property type="match status" value="1"/>
</dbReference>
<dbReference type="InterPro" id="IPR014978">
    <property type="entry name" value="Gln-Leu-Gln_QLQ"/>
</dbReference>
<dbReference type="SUPFAM" id="SSF52540">
    <property type="entry name" value="P-loop containing nucleoside triphosphate hydrolases"/>
    <property type="match status" value="2"/>
</dbReference>
<keyword evidence="7" id="KW-0804">Transcription</keyword>
<protein>
    <recommendedName>
        <fullName evidence="15">Chromatin structure-remodeling complex protein SYD-like</fullName>
    </recommendedName>
</protein>
<dbReference type="Gene3D" id="3.40.50.10810">
    <property type="entry name" value="Tandem AAA-ATPase domain"/>
    <property type="match status" value="1"/>
</dbReference>
<feature type="compositionally biased region" description="Polar residues" evidence="9">
    <location>
        <begin position="503"/>
        <end position="513"/>
    </location>
</feature>
<dbReference type="OrthoDB" id="5857104at2759"/>
<feature type="region of interest" description="Disordered" evidence="9">
    <location>
        <begin position="481"/>
        <end position="518"/>
    </location>
</feature>
<gene>
    <name evidence="13" type="ORF">FH972_015506</name>
</gene>
<evidence type="ECO:0008006" key="15">
    <source>
        <dbReference type="Google" id="ProtNLM"/>
    </source>
</evidence>
<keyword evidence="3" id="KW-0378">Hydrolase</keyword>
<feature type="region of interest" description="Disordered" evidence="9">
    <location>
        <begin position="88"/>
        <end position="214"/>
    </location>
</feature>
<dbReference type="SMART" id="SM00951">
    <property type="entry name" value="QLQ"/>
    <property type="match status" value="1"/>
</dbReference>
<feature type="compositionally biased region" description="Polar residues" evidence="9">
    <location>
        <begin position="2038"/>
        <end position="2055"/>
    </location>
</feature>
<comment type="subcellular location">
    <subcellularLocation>
        <location evidence="1">Nucleus</location>
    </subcellularLocation>
</comment>
<dbReference type="PANTHER" id="PTHR10799">
    <property type="entry name" value="SNF2/RAD54 HELICASE FAMILY"/>
    <property type="match status" value="1"/>
</dbReference>
<dbReference type="InterPro" id="IPR038718">
    <property type="entry name" value="SNF2-like_sf"/>
</dbReference>
<feature type="region of interest" description="Disordered" evidence="9">
    <location>
        <begin position="2590"/>
        <end position="2609"/>
    </location>
</feature>
<dbReference type="FunFam" id="3.40.50.300:FF:000871">
    <property type="entry name" value="Chromatin structure-remodeling complex protein SYD"/>
    <property type="match status" value="1"/>
</dbReference>
<evidence type="ECO:0000313" key="13">
    <source>
        <dbReference type="EMBL" id="KAE8076884.1"/>
    </source>
</evidence>
<feature type="compositionally biased region" description="Polar residues" evidence="9">
    <location>
        <begin position="2535"/>
        <end position="2553"/>
    </location>
</feature>
<feature type="compositionally biased region" description="Basic and acidic residues" evidence="9">
    <location>
        <begin position="2859"/>
        <end position="2869"/>
    </location>
</feature>
<feature type="compositionally biased region" description="Low complexity" evidence="9">
    <location>
        <begin position="1923"/>
        <end position="1938"/>
    </location>
</feature>
<feature type="region of interest" description="Disordered" evidence="9">
    <location>
        <begin position="2274"/>
        <end position="2308"/>
    </location>
</feature>
<dbReference type="InterPro" id="IPR027417">
    <property type="entry name" value="P-loop_NTPase"/>
</dbReference>
<evidence type="ECO:0000256" key="6">
    <source>
        <dbReference type="ARBA" id="ARBA00023015"/>
    </source>
</evidence>
<dbReference type="GO" id="GO:0048731">
    <property type="term" value="P:system development"/>
    <property type="evidence" value="ECO:0007669"/>
    <property type="project" value="UniProtKB-ARBA"/>
</dbReference>
<feature type="region of interest" description="Disordered" evidence="9">
    <location>
        <begin position="729"/>
        <end position="753"/>
    </location>
</feature>
<feature type="compositionally biased region" description="Polar residues" evidence="9">
    <location>
        <begin position="144"/>
        <end position="169"/>
    </location>
</feature>
<keyword evidence="8" id="KW-0539">Nucleus</keyword>
<feature type="compositionally biased region" description="Basic and acidic residues" evidence="9">
    <location>
        <begin position="1994"/>
        <end position="2006"/>
    </location>
</feature>
<dbReference type="InterPro" id="IPR000330">
    <property type="entry name" value="SNF2_N"/>
</dbReference>
<feature type="domain" description="Helicase C-terminal" evidence="11">
    <location>
        <begin position="1369"/>
        <end position="1515"/>
    </location>
</feature>
<evidence type="ECO:0000259" key="11">
    <source>
        <dbReference type="PROSITE" id="PS51194"/>
    </source>
</evidence>
<evidence type="ECO:0000256" key="5">
    <source>
        <dbReference type="ARBA" id="ARBA00022840"/>
    </source>
</evidence>
<organism evidence="13 14">
    <name type="scientific">Carpinus fangiana</name>
    <dbReference type="NCBI Taxonomy" id="176857"/>
    <lineage>
        <taxon>Eukaryota</taxon>
        <taxon>Viridiplantae</taxon>
        <taxon>Streptophyta</taxon>
        <taxon>Embryophyta</taxon>
        <taxon>Tracheophyta</taxon>
        <taxon>Spermatophyta</taxon>
        <taxon>Magnoliopsida</taxon>
        <taxon>eudicotyledons</taxon>
        <taxon>Gunneridae</taxon>
        <taxon>Pentapetalae</taxon>
        <taxon>rosids</taxon>
        <taxon>fabids</taxon>
        <taxon>Fagales</taxon>
        <taxon>Betulaceae</taxon>
        <taxon>Carpinus</taxon>
    </lineage>
</organism>
<evidence type="ECO:0000256" key="1">
    <source>
        <dbReference type="ARBA" id="ARBA00004123"/>
    </source>
</evidence>
<dbReference type="CDD" id="cd17996">
    <property type="entry name" value="DEXHc_SMARCA2_SMARCA4"/>
    <property type="match status" value="1"/>
</dbReference>
<evidence type="ECO:0000256" key="8">
    <source>
        <dbReference type="ARBA" id="ARBA00023242"/>
    </source>
</evidence>
<dbReference type="PROSITE" id="PS51204">
    <property type="entry name" value="HSA"/>
    <property type="match status" value="1"/>
</dbReference>